<accession>A0A1T5A819</accession>
<proteinExistence type="predicted"/>
<evidence type="ECO:0000313" key="3">
    <source>
        <dbReference type="Proteomes" id="UP000189818"/>
    </source>
</evidence>
<feature type="transmembrane region" description="Helical" evidence="1">
    <location>
        <begin position="48"/>
        <end position="66"/>
    </location>
</feature>
<evidence type="ECO:0000313" key="2">
    <source>
        <dbReference type="EMBL" id="SKB30803.1"/>
    </source>
</evidence>
<feature type="transmembrane region" description="Helical" evidence="1">
    <location>
        <begin position="78"/>
        <end position="97"/>
    </location>
</feature>
<dbReference type="RefSeq" id="WP_079646577.1">
    <property type="nucleotide sequence ID" value="NZ_FUYM01000001.1"/>
</dbReference>
<evidence type="ECO:0000256" key="1">
    <source>
        <dbReference type="SAM" id="Phobius"/>
    </source>
</evidence>
<gene>
    <name evidence="2" type="ORF">SAMN06295920_101661</name>
</gene>
<protein>
    <submittedName>
        <fullName evidence="2">Uncharacterized protein</fullName>
    </submittedName>
</protein>
<dbReference type="Proteomes" id="UP000189818">
    <property type="component" value="Unassembled WGS sequence"/>
</dbReference>
<feature type="transmembrane region" description="Helical" evidence="1">
    <location>
        <begin position="103"/>
        <end position="127"/>
    </location>
</feature>
<name>A0A1T5A819_9SPHN</name>
<dbReference type="EMBL" id="FUYM01000001">
    <property type="protein sequence ID" value="SKB30803.1"/>
    <property type="molecule type" value="Genomic_DNA"/>
</dbReference>
<dbReference type="AlphaFoldDB" id="A0A1T5A819"/>
<keyword evidence="1" id="KW-1133">Transmembrane helix</keyword>
<keyword evidence="1" id="KW-0812">Transmembrane</keyword>
<reference evidence="3" key="1">
    <citation type="submission" date="2017-02" db="EMBL/GenBank/DDBJ databases">
        <authorList>
            <person name="Varghese N."/>
            <person name="Submissions S."/>
        </authorList>
    </citation>
    <scope>NUCLEOTIDE SEQUENCE [LARGE SCALE GENOMIC DNA]</scope>
    <source>
        <strain evidence="3">UM2</strain>
    </source>
</reference>
<organism evidence="2 3">
    <name type="scientific">Rhizorhabdus histidinilytica</name>
    <dbReference type="NCBI Taxonomy" id="439228"/>
    <lineage>
        <taxon>Bacteria</taxon>
        <taxon>Pseudomonadati</taxon>
        <taxon>Pseudomonadota</taxon>
        <taxon>Alphaproteobacteria</taxon>
        <taxon>Sphingomonadales</taxon>
        <taxon>Sphingomonadaceae</taxon>
        <taxon>Rhizorhabdus</taxon>
    </lineage>
</organism>
<keyword evidence="3" id="KW-1185">Reference proteome</keyword>
<sequence>MLYEFLIAYVVLLGLSALCRSRQMMRVSLAMLGNWAVNSLFVASTGNFAPWAWFACVDFVTALVILRNPAGKWQSAIGWVYIAQIVMHFCFAVTNNPDGIYPYWLWLTRLAWVQILLVATWGIGGGLRAGIRRLFGRPHHPVPHGMAGMEP</sequence>
<dbReference type="STRING" id="439228.SAMN06295920_101661"/>
<keyword evidence="1" id="KW-0472">Membrane</keyword>